<gene>
    <name evidence="1" type="ORF">RQP53_15410</name>
</gene>
<protein>
    <recommendedName>
        <fullName evidence="3">DUF2268 domain-containing protein</fullName>
    </recommendedName>
</protein>
<keyword evidence="2" id="KW-1185">Reference proteome</keyword>
<evidence type="ECO:0008006" key="3">
    <source>
        <dbReference type="Google" id="ProtNLM"/>
    </source>
</evidence>
<name>A0ABU3PDM0_9BURK</name>
<sequence>MTLTPVGANAAPRPAAVAQASAPIRFDFHNHFLLNLHHWLFVLSRRADLSFDQHMARTPWLAAPNETELQALSEAAAFYRGNYAALDFPFDEGLERLRHALIAAPDDQQASLGLALPPALAAQLDRVAPLYARGLWPVHRHSNARWIRVAEALNARHGASIQARLEQLFGQRFAMQRFRDDVVYATSDIRGAYTPDGPPQSVLPSHREEYQGLAALEMLYHEASHTGPVEALFTQVNTKRQALGRGADRPALWHALQFYTVGEVVRQRLREHDGVDYQPYALKNGVYGRGWAKMLAPMQRHWQAYIDGQLSLDQALDRLLVELPD</sequence>
<dbReference type="RefSeq" id="WP_315651460.1">
    <property type="nucleotide sequence ID" value="NZ_JAVXZY010000006.1"/>
</dbReference>
<comment type="caution">
    <text evidence="1">The sequence shown here is derived from an EMBL/GenBank/DDBJ whole genome shotgun (WGS) entry which is preliminary data.</text>
</comment>
<evidence type="ECO:0000313" key="2">
    <source>
        <dbReference type="Proteomes" id="UP001246372"/>
    </source>
</evidence>
<proteinExistence type="predicted"/>
<reference evidence="1" key="1">
    <citation type="submission" date="2023-09" db="EMBL/GenBank/DDBJ databases">
        <title>Paucibacter sp. APW11 Genome sequencing and assembly.</title>
        <authorList>
            <person name="Kim I."/>
        </authorList>
    </citation>
    <scope>NUCLEOTIDE SEQUENCE</scope>
    <source>
        <strain evidence="1">APW11</strain>
    </source>
</reference>
<accession>A0ABU3PDM0</accession>
<organism evidence="1 2">
    <name type="scientific">Roseateles aquae</name>
    <dbReference type="NCBI Taxonomy" id="3077235"/>
    <lineage>
        <taxon>Bacteria</taxon>
        <taxon>Pseudomonadati</taxon>
        <taxon>Pseudomonadota</taxon>
        <taxon>Betaproteobacteria</taxon>
        <taxon>Burkholderiales</taxon>
        <taxon>Sphaerotilaceae</taxon>
        <taxon>Roseateles</taxon>
    </lineage>
</organism>
<dbReference type="Proteomes" id="UP001246372">
    <property type="component" value="Unassembled WGS sequence"/>
</dbReference>
<evidence type="ECO:0000313" key="1">
    <source>
        <dbReference type="EMBL" id="MDT9000662.1"/>
    </source>
</evidence>
<dbReference type="EMBL" id="JAVXZY010000006">
    <property type="protein sequence ID" value="MDT9000662.1"/>
    <property type="molecule type" value="Genomic_DNA"/>
</dbReference>